<evidence type="ECO:0000313" key="8">
    <source>
        <dbReference type="EMBL" id="TWI03546.1"/>
    </source>
</evidence>
<dbReference type="EMBL" id="VLKN01000003">
    <property type="protein sequence ID" value="TWI03546.1"/>
    <property type="molecule type" value="Genomic_DNA"/>
</dbReference>
<dbReference type="PANTHER" id="PTHR34187">
    <property type="entry name" value="FGR18P"/>
    <property type="match status" value="1"/>
</dbReference>
<feature type="domain" description="DUF202" evidence="7">
    <location>
        <begin position="49"/>
        <end position="127"/>
    </location>
</feature>
<accession>A0A562L7P3</accession>
<evidence type="ECO:0000256" key="1">
    <source>
        <dbReference type="ARBA" id="ARBA00004651"/>
    </source>
</evidence>
<comment type="subcellular location">
    <subcellularLocation>
        <location evidence="1">Cell membrane</location>
        <topology evidence="1">Multi-pass membrane protein</topology>
    </subcellularLocation>
</comment>
<evidence type="ECO:0000256" key="6">
    <source>
        <dbReference type="SAM" id="Phobius"/>
    </source>
</evidence>
<dbReference type="InterPro" id="IPR052053">
    <property type="entry name" value="IM_YidH-like"/>
</dbReference>
<proteinExistence type="predicted"/>
<reference evidence="8 9" key="1">
    <citation type="journal article" date="2015" name="Stand. Genomic Sci.">
        <title>Genomic Encyclopedia of Bacterial and Archaeal Type Strains, Phase III: the genomes of soil and plant-associated and newly described type strains.</title>
        <authorList>
            <person name="Whitman W.B."/>
            <person name="Woyke T."/>
            <person name="Klenk H.P."/>
            <person name="Zhou Y."/>
            <person name="Lilburn T.G."/>
            <person name="Beck B.J."/>
            <person name="De Vos P."/>
            <person name="Vandamme P."/>
            <person name="Eisen J.A."/>
            <person name="Garrity G."/>
            <person name="Hugenholtz P."/>
            <person name="Kyrpides N.C."/>
        </authorList>
    </citation>
    <scope>NUCLEOTIDE SEQUENCE [LARGE SCALE GENOMIC DNA]</scope>
    <source>
        <strain evidence="8 9">CGMCC 1.10821</strain>
    </source>
</reference>
<keyword evidence="9" id="KW-1185">Reference proteome</keyword>
<feature type="transmembrane region" description="Helical" evidence="6">
    <location>
        <begin position="102"/>
        <end position="120"/>
    </location>
</feature>
<evidence type="ECO:0000256" key="3">
    <source>
        <dbReference type="ARBA" id="ARBA00022692"/>
    </source>
</evidence>
<evidence type="ECO:0000313" key="9">
    <source>
        <dbReference type="Proteomes" id="UP000315167"/>
    </source>
</evidence>
<dbReference type="Proteomes" id="UP000315167">
    <property type="component" value="Unassembled WGS sequence"/>
</dbReference>
<sequence>MSAVQPGDPALPEALARSIEGKDSGTASTLLSTHRTRLSIKRTGLSDLRSHLSNERTHLSYLRTAISLIGFGITINRFSVFLQEKGKLVPGHAEPTLRSSEHAGAGMVVIGILLVMWSLYRYWHVNHDIETAQFRPLHRAVIIYTALLIFAGGATSAWLFLQW</sequence>
<dbReference type="AlphaFoldDB" id="A0A562L7P3"/>
<keyword evidence="3 6" id="KW-0812">Transmembrane</keyword>
<dbReference type="OrthoDB" id="582337at2"/>
<feature type="transmembrane region" description="Helical" evidence="6">
    <location>
        <begin position="61"/>
        <end position="82"/>
    </location>
</feature>
<dbReference type="Pfam" id="PF02656">
    <property type="entry name" value="DUF202"/>
    <property type="match status" value="1"/>
</dbReference>
<keyword evidence="2" id="KW-1003">Cell membrane</keyword>
<evidence type="ECO:0000256" key="2">
    <source>
        <dbReference type="ARBA" id="ARBA00022475"/>
    </source>
</evidence>
<dbReference type="InterPro" id="IPR003807">
    <property type="entry name" value="DUF202"/>
</dbReference>
<keyword evidence="5 6" id="KW-0472">Membrane</keyword>
<gene>
    <name evidence="8" type="ORF">IP90_01358</name>
</gene>
<dbReference type="PANTHER" id="PTHR34187:SF2">
    <property type="entry name" value="DUF202 DOMAIN-CONTAINING PROTEIN"/>
    <property type="match status" value="1"/>
</dbReference>
<protein>
    <submittedName>
        <fullName evidence="8">Putative membrane protein</fullName>
    </submittedName>
</protein>
<evidence type="ECO:0000256" key="4">
    <source>
        <dbReference type="ARBA" id="ARBA00022989"/>
    </source>
</evidence>
<evidence type="ECO:0000259" key="7">
    <source>
        <dbReference type="Pfam" id="PF02656"/>
    </source>
</evidence>
<name>A0A562L7P3_9GAMM</name>
<comment type="caution">
    <text evidence="8">The sequence shown here is derived from an EMBL/GenBank/DDBJ whole genome shotgun (WGS) entry which is preliminary data.</text>
</comment>
<keyword evidence="4 6" id="KW-1133">Transmembrane helix</keyword>
<evidence type="ECO:0000256" key="5">
    <source>
        <dbReference type="ARBA" id="ARBA00023136"/>
    </source>
</evidence>
<organism evidence="8 9">
    <name type="scientific">Luteimonas cucumeris</name>
    <dbReference type="NCBI Taxonomy" id="985012"/>
    <lineage>
        <taxon>Bacteria</taxon>
        <taxon>Pseudomonadati</taxon>
        <taxon>Pseudomonadota</taxon>
        <taxon>Gammaproteobacteria</taxon>
        <taxon>Lysobacterales</taxon>
        <taxon>Lysobacteraceae</taxon>
        <taxon>Luteimonas</taxon>
    </lineage>
</organism>
<dbReference type="GO" id="GO:0005886">
    <property type="term" value="C:plasma membrane"/>
    <property type="evidence" value="ECO:0007669"/>
    <property type="project" value="UniProtKB-SubCell"/>
</dbReference>
<feature type="transmembrane region" description="Helical" evidence="6">
    <location>
        <begin position="141"/>
        <end position="161"/>
    </location>
</feature>
<dbReference type="RefSeq" id="WP_144898868.1">
    <property type="nucleotide sequence ID" value="NZ_VLKN01000003.1"/>
</dbReference>